<geneLocation type="plasmid" evidence="1 2">
    <name>pLokhon01</name>
</geneLocation>
<reference evidence="1 2" key="1">
    <citation type="submission" date="2013-03" db="EMBL/GenBank/DDBJ databases">
        <authorList>
            <person name="Fiebig A."/>
            <person name="Goeker M."/>
            <person name="Klenk H.-P.P."/>
        </authorList>
    </citation>
    <scope>NUCLEOTIDE SEQUENCE [LARGE SCALE GENOMIC DNA]</scope>
    <source>
        <strain evidence="1 2">DSM 17492</strain>
        <plasmid evidence="1 2">pLokhon01</plasmid>
    </source>
</reference>
<protein>
    <submittedName>
        <fullName evidence="1">Uncharacterized protein</fullName>
    </submittedName>
</protein>
<proteinExistence type="predicted"/>
<gene>
    <name evidence="1" type="ORF">Lokhon_00083</name>
</gene>
<comment type="caution">
    <text evidence="1">The sequence shown here is derived from an EMBL/GenBank/DDBJ whole genome shotgun (WGS) entry which is preliminary data.</text>
</comment>
<dbReference type="OrthoDB" id="7874725at2"/>
<sequence>MTHSIEIVPLHCTETGLRLRTKPKLATEYDVVARRIGKGGATFLWRKPADTIEEAQGIAAEARDAFGADTRLIDEISQPAIAARAAPAARTARL</sequence>
<accession>A0A017H807</accession>
<evidence type="ECO:0000313" key="2">
    <source>
        <dbReference type="Proteomes" id="UP000025047"/>
    </source>
</evidence>
<dbReference type="PATRIC" id="fig|1122180.6.peg.84"/>
<keyword evidence="1" id="KW-0614">Plasmid</keyword>
<dbReference type="HOGENOM" id="CLU_2382688_0_0_5"/>
<name>A0A017H807_9RHOB</name>
<organism evidence="1 2">
    <name type="scientific">Limimaricola hongkongensis DSM 17492</name>
    <dbReference type="NCBI Taxonomy" id="1122180"/>
    <lineage>
        <taxon>Bacteria</taxon>
        <taxon>Pseudomonadati</taxon>
        <taxon>Pseudomonadota</taxon>
        <taxon>Alphaproteobacteria</taxon>
        <taxon>Rhodobacterales</taxon>
        <taxon>Paracoccaceae</taxon>
        <taxon>Limimaricola</taxon>
    </lineage>
</organism>
<dbReference type="EMBL" id="APGJ01000009">
    <property type="protein sequence ID" value="EYD70501.1"/>
    <property type="molecule type" value="Genomic_DNA"/>
</dbReference>
<dbReference type="Proteomes" id="UP000025047">
    <property type="component" value="Plasmid pLokhon01"/>
</dbReference>
<dbReference type="AlphaFoldDB" id="A0A017H807"/>
<dbReference type="RefSeq" id="WP_017929849.1">
    <property type="nucleotide sequence ID" value="NZ_CM002675.1"/>
</dbReference>
<keyword evidence="2" id="KW-1185">Reference proteome</keyword>
<evidence type="ECO:0000313" key="1">
    <source>
        <dbReference type="EMBL" id="EYD70501.1"/>
    </source>
</evidence>